<evidence type="ECO:0000313" key="3">
    <source>
        <dbReference type="EMBL" id="MBN0046024.1"/>
    </source>
</evidence>
<feature type="compositionally biased region" description="Pro residues" evidence="1">
    <location>
        <begin position="167"/>
        <end position="184"/>
    </location>
</feature>
<feature type="compositionally biased region" description="Gly residues" evidence="1">
    <location>
        <begin position="207"/>
        <end position="220"/>
    </location>
</feature>
<comment type="caution">
    <text evidence="3">The sequence shown here is derived from an EMBL/GenBank/DDBJ whole genome shotgun (WGS) entry which is preliminary data.</text>
</comment>
<dbReference type="EMBL" id="JAFFZS010000013">
    <property type="protein sequence ID" value="MBN0046024.1"/>
    <property type="molecule type" value="Genomic_DNA"/>
</dbReference>
<keyword evidence="2" id="KW-1133">Transmembrane helix</keyword>
<evidence type="ECO:0000256" key="2">
    <source>
        <dbReference type="SAM" id="Phobius"/>
    </source>
</evidence>
<feature type="transmembrane region" description="Helical" evidence="2">
    <location>
        <begin position="49"/>
        <end position="69"/>
    </location>
</feature>
<keyword evidence="4" id="KW-1185">Reference proteome</keyword>
<organism evidence="3 4">
    <name type="scientific">Streptomyces actuosus</name>
    <dbReference type="NCBI Taxonomy" id="1885"/>
    <lineage>
        <taxon>Bacteria</taxon>
        <taxon>Bacillati</taxon>
        <taxon>Actinomycetota</taxon>
        <taxon>Actinomycetes</taxon>
        <taxon>Kitasatosporales</taxon>
        <taxon>Streptomycetaceae</taxon>
        <taxon>Streptomyces</taxon>
    </lineage>
</organism>
<dbReference type="Proteomes" id="UP000788262">
    <property type="component" value="Unassembled WGS sequence"/>
</dbReference>
<feature type="region of interest" description="Disordered" evidence="1">
    <location>
        <begin position="125"/>
        <end position="220"/>
    </location>
</feature>
<proteinExistence type="predicted"/>
<reference evidence="3 4" key="1">
    <citation type="submission" date="2021-02" db="EMBL/GenBank/DDBJ databases">
        <title>Whole genome sequencing of Streptomyces actuosus VRA1.</title>
        <authorList>
            <person name="Sen G."/>
            <person name="Sen A."/>
        </authorList>
    </citation>
    <scope>NUCLEOTIDE SEQUENCE [LARGE SCALE GENOMIC DNA]</scope>
    <source>
        <strain evidence="3 4">VRA1</strain>
    </source>
</reference>
<sequence length="220" mass="23209">MYGHGAVPPSRSEGTVITLRVLFAAIGFLSCGLLACVPLFRIAILRGRWFDWTVAWISLPLSIAALSVVGSVPEGDTRGDVALALVLILGAAAAAYFLTVDIQMHRQWRLSAGCAAPHAPTVHTPYGYPQPPHPSPYTTAPVQQPPLPPHHHHTPVPQQPPAHEAAPPAPVPPAPRPPAQPPAPARIDQVRAELDELSAYLRRNEGGPDGGHGHGPGGGR</sequence>
<keyword evidence="2" id="KW-0812">Transmembrane</keyword>
<evidence type="ECO:0000313" key="4">
    <source>
        <dbReference type="Proteomes" id="UP000788262"/>
    </source>
</evidence>
<protein>
    <recommendedName>
        <fullName evidence="5">Integral membrane protein</fullName>
    </recommendedName>
</protein>
<name>A0ABS2VSK8_STRAS</name>
<evidence type="ECO:0000256" key="1">
    <source>
        <dbReference type="SAM" id="MobiDB-lite"/>
    </source>
</evidence>
<gene>
    <name evidence="3" type="ORF">JS756_18320</name>
</gene>
<feature type="transmembrane region" description="Helical" evidence="2">
    <location>
        <begin position="17"/>
        <end position="37"/>
    </location>
</feature>
<evidence type="ECO:0008006" key="5">
    <source>
        <dbReference type="Google" id="ProtNLM"/>
    </source>
</evidence>
<dbReference type="RefSeq" id="WP_205384181.1">
    <property type="nucleotide sequence ID" value="NZ_JAFFZS010000013.1"/>
</dbReference>
<accession>A0ABS2VSK8</accession>
<feature type="transmembrane region" description="Helical" evidence="2">
    <location>
        <begin position="81"/>
        <end position="100"/>
    </location>
</feature>
<keyword evidence="2" id="KW-0472">Membrane</keyword>